<evidence type="ECO:0000259" key="2">
    <source>
        <dbReference type="Pfam" id="PF04784"/>
    </source>
</evidence>
<feature type="domain" description="Ternary complex factor MIP1 leucine-zipper" evidence="3">
    <location>
        <begin position="157"/>
        <end position="238"/>
    </location>
</feature>
<dbReference type="PANTHER" id="PTHR23054">
    <property type="entry name" value="TERNARY COMPLEX FACTOR MIP1, LEUCINE-ZIPPER-RELATED"/>
    <property type="match status" value="1"/>
</dbReference>
<reference evidence="4" key="1">
    <citation type="submission" date="2023-10" db="EMBL/GenBank/DDBJ databases">
        <authorList>
            <person name="Domelevo Entfellner J.-B."/>
        </authorList>
    </citation>
    <scope>NUCLEOTIDE SEQUENCE</scope>
</reference>
<dbReference type="PANTHER" id="PTHR23054:SF64">
    <property type="entry name" value="TRANSPORTER, PUTATIVE-RELATED"/>
    <property type="match status" value="1"/>
</dbReference>
<dbReference type="Gramene" id="rna-AYBTSS11_LOCUS4582">
    <property type="protein sequence ID" value="CAJ1929897.1"/>
    <property type="gene ID" value="gene-AYBTSS11_LOCUS4582"/>
</dbReference>
<dbReference type="Pfam" id="PF04784">
    <property type="entry name" value="DUF547"/>
    <property type="match status" value="1"/>
</dbReference>
<dbReference type="AlphaFoldDB" id="A0AA86V8P5"/>
<protein>
    <submittedName>
        <fullName evidence="4">Uncharacterized protein</fullName>
    </submittedName>
</protein>
<evidence type="ECO:0000313" key="5">
    <source>
        <dbReference type="Proteomes" id="UP001189624"/>
    </source>
</evidence>
<dbReference type="Pfam" id="PF14389">
    <property type="entry name" value="Lzipper-MIP1"/>
    <property type="match status" value="1"/>
</dbReference>
<gene>
    <name evidence="4" type="ORF">AYBTSS11_LOCUS4582</name>
</gene>
<accession>A0AA86V8P5</accession>
<proteinExistence type="predicted"/>
<dbReference type="InterPro" id="IPR025757">
    <property type="entry name" value="MIP1_Leuzipper"/>
</dbReference>
<feature type="compositionally biased region" description="Basic and acidic residues" evidence="1">
    <location>
        <begin position="115"/>
        <end position="127"/>
    </location>
</feature>
<evidence type="ECO:0000256" key="1">
    <source>
        <dbReference type="SAM" id="MobiDB-lite"/>
    </source>
</evidence>
<keyword evidence="5" id="KW-1185">Reference proteome</keyword>
<sequence>MSKSQICPLFEALTFSPRSPLSKLFYKDIVLELKHTPITPFHANAKRSSFPKASSGLALGVRTQESLDSEGLFGKKLYSAEMQMDMMVHGMVLERGGENKMLGLRFTPRHKRSKSLSDKKKIQEDNSDRIQVSDRMKLDMGYLTECDKAEKNRTPTNEVHSTLKQEILQLERRLQDQFQVRGTLEKALGYRSSSLADSNEMIKPKPATELVREIAVLELEVVYLEQHLLSLYRKAFDQQLSSVSPTSKEENIKFPVTTHSARFINVSVPEVLTKRECSTTPSKDHEFETQRKEKNRYEPEALGKEYNENLLEENHLDSGVYRCHSSLSHCPAFTRESPLAESLAKSLRASHSQPLSMLEYAQSSSSNIISLAEHLGTRISDHVPVTPNKLSEDMVKCISAIYCKLADPPVTHPGLSSPSSSLSSTSAFSIGDQGDMWSPRFRNNSSFDVRLDNPFHVEGLKEFSGPYSTMIEVSWLYKENQKSGDTEKLLQNFRSLICRLEQVDPGRLKHEEKLAFWINIHNALVMHAFLAYGIPQNNVRRAFLLLKAAYNVGGHTISADTIQSTILKCRMSRPGQWLRLLFSARTKFKTGDRRQAYALEHPEPLSHFALCSGNHSDPAVRTYTPKTVLQELEVAKDEYIRANFGVRKDQKILLPKLVESFSKDSGLCPNGIMDMILECLPESLSKSVKKCQLAKSSKCIEWSPHNFTFRYLIFKDMVK</sequence>
<feature type="domain" description="DUF547" evidence="2">
    <location>
        <begin position="507"/>
        <end position="640"/>
    </location>
</feature>
<organism evidence="4 5">
    <name type="scientific">Sphenostylis stenocarpa</name>
    <dbReference type="NCBI Taxonomy" id="92480"/>
    <lineage>
        <taxon>Eukaryota</taxon>
        <taxon>Viridiplantae</taxon>
        <taxon>Streptophyta</taxon>
        <taxon>Embryophyta</taxon>
        <taxon>Tracheophyta</taxon>
        <taxon>Spermatophyta</taxon>
        <taxon>Magnoliopsida</taxon>
        <taxon>eudicotyledons</taxon>
        <taxon>Gunneridae</taxon>
        <taxon>Pentapetalae</taxon>
        <taxon>rosids</taxon>
        <taxon>fabids</taxon>
        <taxon>Fabales</taxon>
        <taxon>Fabaceae</taxon>
        <taxon>Papilionoideae</taxon>
        <taxon>50 kb inversion clade</taxon>
        <taxon>NPAAA clade</taxon>
        <taxon>indigoferoid/millettioid clade</taxon>
        <taxon>Phaseoleae</taxon>
        <taxon>Sphenostylis</taxon>
    </lineage>
</organism>
<evidence type="ECO:0000313" key="4">
    <source>
        <dbReference type="EMBL" id="CAJ1929897.1"/>
    </source>
</evidence>
<name>A0AA86V8P5_9FABA</name>
<feature type="region of interest" description="Disordered" evidence="1">
    <location>
        <begin position="107"/>
        <end position="127"/>
    </location>
</feature>
<dbReference type="InterPro" id="IPR006869">
    <property type="entry name" value="DUF547"/>
</dbReference>
<dbReference type="Proteomes" id="UP001189624">
    <property type="component" value="Chromosome 2"/>
</dbReference>
<evidence type="ECO:0000259" key="3">
    <source>
        <dbReference type="Pfam" id="PF14389"/>
    </source>
</evidence>
<dbReference type="EMBL" id="OY731399">
    <property type="protein sequence ID" value="CAJ1929897.1"/>
    <property type="molecule type" value="Genomic_DNA"/>
</dbReference>